<name>K0PSA9_9HYPH</name>
<gene>
    <name evidence="1" type="ORF">BN77_p30030</name>
</gene>
<evidence type="ECO:0000313" key="2">
    <source>
        <dbReference type="Proteomes" id="UP000009319"/>
    </source>
</evidence>
<dbReference type="STRING" id="1211777.BN77_p30030"/>
<keyword evidence="2" id="KW-1185">Reference proteome</keyword>
<comment type="caution">
    <text evidence="1">The sequence shown here is derived from an EMBL/GenBank/DDBJ whole genome shotgun (WGS) entry which is preliminary data.</text>
</comment>
<dbReference type="EMBL" id="CANI01000050">
    <property type="protein sequence ID" value="CCM79606.1"/>
    <property type="molecule type" value="Genomic_DNA"/>
</dbReference>
<dbReference type="Proteomes" id="UP000009319">
    <property type="component" value="Unassembled WGS sequence"/>
</dbReference>
<sequence length="40" mass="4455">MTDKAFDEDAVRALATAESFARGKDYVRRGAVSTLERRGH</sequence>
<evidence type="ECO:0000313" key="1">
    <source>
        <dbReference type="EMBL" id="CCM79606.1"/>
    </source>
</evidence>
<protein>
    <submittedName>
        <fullName evidence="1">Uncharacterized protein</fullName>
    </submittedName>
</protein>
<proteinExistence type="predicted"/>
<accession>K0PSA9</accession>
<organism evidence="1 2">
    <name type="scientific">Rhizobium mesoamericanum STM3625</name>
    <dbReference type="NCBI Taxonomy" id="1211777"/>
    <lineage>
        <taxon>Bacteria</taxon>
        <taxon>Pseudomonadati</taxon>
        <taxon>Pseudomonadota</taxon>
        <taxon>Alphaproteobacteria</taxon>
        <taxon>Hyphomicrobiales</taxon>
        <taxon>Rhizobiaceae</taxon>
        <taxon>Rhizobium/Agrobacterium group</taxon>
        <taxon>Rhizobium</taxon>
    </lineage>
</organism>
<dbReference type="AlphaFoldDB" id="K0PSA9"/>
<dbReference type="RefSeq" id="WP_007538506.1">
    <property type="nucleotide sequence ID" value="NZ_HF536774.1"/>
</dbReference>
<reference evidence="1 2" key="1">
    <citation type="journal article" date="2013" name="Genome Announc.">
        <title>Draft Genome Sequence of Rhizobium mesoamericanum STM3625, a Nitrogen-Fixing Symbiont of Mimosa pudica Isolated in French Guiana (South America).</title>
        <authorList>
            <person name="Moulin L."/>
            <person name="Mornico D."/>
            <person name="Melkonian R."/>
            <person name="Klonowska A."/>
        </authorList>
    </citation>
    <scope>NUCLEOTIDE SEQUENCE [LARGE SCALE GENOMIC DNA]</scope>
    <source>
        <strain evidence="1 2">STM3625</strain>
    </source>
</reference>
<dbReference type="HOGENOM" id="CLU_3295503_0_0_5"/>